<reference evidence="1 2" key="1">
    <citation type="submission" date="2022-03" db="EMBL/GenBank/DDBJ databases">
        <title>Streptomyces yunnanensis P86,complete genome.</title>
        <authorList>
            <person name="Chen S."/>
            <person name="Zhang Q."/>
        </authorList>
    </citation>
    <scope>NUCLEOTIDE SEQUENCE [LARGE SCALE GENOMIC DNA]</scope>
    <source>
        <strain evidence="1 2">P86</strain>
    </source>
</reference>
<dbReference type="RefSeq" id="WP_275310307.1">
    <property type="nucleotide sequence ID" value="NZ_CP095749.1"/>
</dbReference>
<sequence>MDMPPLAERANVTYAIVGNGKALHFSPRNDETLCHREIRAYIDLAEACELLDEQGMKMCKLCFRAAQKRAAEREAAITPDIEREQIAALGAPQTVEAAVELMRSTRHVGTRADAARAALPPQLADTLDTINRTDSELSLVDLSNRAVELWDEQPAIEQQAVAAGVPSDTWTITTRNGEEIARVEGATVEDMTRAAEALPAVRANIKREGGFARRRLSTSELLPADTGQRVVEGVVVAHAGTAEGCAPADATHPDVVAAREALAGLAAATMTEHHDVTEPTEDEQTVRGYLIDPRTHGRVAVYWLEGGRIIRRDQMPHGPALDCLADRLRRRGWAVEKMLRSSQCVFAHRPVEDTAPAEQDVAEAEIADTVEAVEQAERVDGTWRGGWIVGTTMPADEVLFNLDPADVEQGALFI</sequence>
<gene>
    <name evidence="1" type="ORF">MOV08_35280</name>
</gene>
<organism evidence="1 2">
    <name type="scientific">Streptomyces yunnanensis</name>
    <dbReference type="NCBI Taxonomy" id="156453"/>
    <lineage>
        <taxon>Bacteria</taxon>
        <taxon>Bacillati</taxon>
        <taxon>Actinomycetota</taxon>
        <taxon>Actinomycetes</taxon>
        <taxon>Kitasatosporales</taxon>
        <taxon>Streptomycetaceae</taxon>
        <taxon>Streptomyces</taxon>
    </lineage>
</organism>
<evidence type="ECO:0008006" key="3">
    <source>
        <dbReference type="Google" id="ProtNLM"/>
    </source>
</evidence>
<name>A0ABY8AH17_9ACTN</name>
<evidence type="ECO:0000313" key="1">
    <source>
        <dbReference type="EMBL" id="WEB44029.1"/>
    </source>
</evidence>
<evidence type="ECO:0000313" key="2">
    <source>
        <dbReference type="Proteomes" id="UP001218629"/>
    </source>
</evidence>
<accession>A0ABY8AH17</accession>
<dbReference type="EMBL" id="CP095749">
    <property type="protein sequence ID" value="WEB44029.1"/>
    <property type="molecule type" value="Genomic_DNA"/>
</dbReference>
<dbReference type="Proteomes" id="UP001218629">
    <property type="component" value="Chromosome"/>
</dbReference>
<protein>
    <recommendedName>
        <fullName evidence="3">DUF222 domain-containing protein</fullName>
    </recommendedName>
</protein>
<keyword evidence="2" id="KW-1185">Reference proteome</keyword>
<proteinExistence type="predicted"/>